<dbReference type="Pfam" id="PF13365">
    <property type="entry name" value="Trypsin_2"/>
    <property type="match status" value="1"/>
</dbReference>
<dbReference type="PANTHER" id="PTHR43019:SF23">
    <property type="entry name" value="PROTEASE DO-LIKE 5, CHLOROPLASTIC"/>
    <property type="match status" value="1"/>
</dbReference>
<dbReference type="PANTHER" id="PTHR43019">
    <property type="entry name" value="SERINE ENDOPROTEASE DEGS"/>
    <property type="match status" value="1"/>
</dbReference>
<evidence type="ECO:0000313" key="4">
    <source>
        <dbReference type="Proteomes" id="UP000199515"/>
    </source>
</evidence>
<dbReference type="GO" id="GO:0004252">
    <property type="term" value="F:serine-type endopeptidase activity"/>
    <property type="evidence" value="ECO:0007669"/>
    <property type="project" value="InterPro"/>
</dbReference>
<keyword evidence="4" id="KW-1185">Reference proteome</keyword>
<evidence type="ECO:0000313" key="3">
    <source>
        <dbReference type="EMBL" id="SDZ20990.1"/>
    </source>
</evidence>
<keyword evidence="2" id="KW-0732">Signal</keyword>
<feature type="transmembrane region" description="Helical" evidence="1">
    <location>
        <begin position="343"/>
        <end position="365"/>
    </location>
</feature>
<accession>A0A1H3R5R1</accession>
<keyword evidence="1" id="KW-0472">Membrane</keyword>
<dbReference type="GO" id="GO:0006508">
    <property type="term" value="P:proteolysis"/>
    <property type="evidence" value="ECO:0007669"/>
    <property type="project" value="InterPro"/>
</dbReference>
<proteinExistence type="predicted"/>
<dbReference type="InterPro" id="IPR043504">
    <property type="entry name" value="Peptidase_S1_PA_chymotrypsin"/>
</dbReference>
<sequence>MTMPRPSLLSTSDRRKSALSALFALIALLVAPAYAVAQPNTGAEQVNAAAEASTVQLAIKWEGFVNYHTDNGYVWTEKSVVAVASCSGFFVSTTGQLVTAGHCVQPDLGRENILRVFLNQQVKEGKISSSTANGLWSDANANWKVEGTSQGSPPVRTVYIGQPKGVTGAVITEPLVAQVQDIKPFRDGDTALLKVETPTPTPAMPVAAADPKTGAAVTSIGFPASVGDSVAPGKVRASFKTGTVSSQQITDTGVAVTEINADISEGMSGGPTVDAQGNVLGVNSYKLNGEQQNFNFVTDTSDLKTWLTGRSVALLPEKAAAPNPVPGQSAPVSAPAASSGVPAYVWIVAAVALLIVAVGVLILLLRRKRPAPQQQFTTPYAAPNGYGPTCQSCGVPGAPGASFCGNCGTPLASQQQRL</sequence>
<keyword evidence="1" id="KW-1133">Transmembrane helix</keyword>
<protein>
    <submittedName>
        <fullName evidence="3">Trypsin-like peptidase domain-containing protein</fullName>
    </submittedName>
</protein>
<dbReference type="InterPro" id="IPR009003">
    <property type="entry name" value="Peptidase_S1_PA"/>
</dbReference>
<dbReference type="EMBL" id="FNON01000010">
    <property type="protein sequence ID" value="SDZ20990.1"/>
    <property type="molecule type" value="Genomic_DNA"/>
</dbReference>
<gene>
    <name evidence="3" type="ORF">SAMN05421504_110290</name>
</gene>
<feature type="chain" id="PRO_5011696626" evidence="2">
    <location>
        <begin position="38"/>
        <end position="418"/>
    </location>
</feature>
<dbReference type="STRING" id="589385.SAMN05421504_110290"/>
<dbReference type="PROSITE" id="PS00134">
    <property type="entry name" value="TRYPSIN_HIS"/>
    <property type="match status" value="1"/>
</dbReference>
<feature type="signal peptide" evidence="2">
    <location>
        <begin position="1"/>
        <end position="37"/>
    </location>
</feature>
<dbReference type="SUPFAM" id="SSF50494">
    <property type="entry name" value="Trypsin-like serine proteases"/>
    <property type="match status" value="1"/>
</dbReference>
<dbReference type="OrthoDB" id="3497273at2"/>
<reference evidence="3 4" key="1">
    <citation type="submission" date="2016-10" db="EMBL/GenBank/DDBJ databases">
        <authorList>
            <person name="de Groot N.N."/>
        </authorList>
    </citation>
    <scope>NUCLEOTIDE SEQUENCE [LARGE SCALE GENOMIC DNA]</scope>
    <source>
        <strain evidence="3 4">CPCC 202699</strain>
    </source>
</reference>
<dbReference type="PRINTS" id="PR00834">
    <property type="entry name" value="PROTEASES2C"/>
</dbReference>
<dbReference type="InterPro" id="IPR001940">
    <property type="entry name" value="Peptidase_S1C"/>
</dbReference>
<dbReference type="InterPro" id="IPR018114">
    <property type="entry name" value="TRYPSIN_HIS"/>
</dbReference>
<evidence type="ECO:0000256" key="2">
    <source>
        <dbReference type="SAM" id="SignalP"/>
    </source>
</evidence>
<dbReference type="AlphaFoldDB" id="A0A1H3R5R1"/>
<evidence type="ECO:0000256" key="1">
    <source>
        <dbReference type="SAM" id="Phobius"/>
    </source>
</evidence>
<name>A0A1H3R5R1_9PSEU</name>
<organism evidence="3 4">
    <name type="scientific">Amycolatopsis xylanica</name>
    <dbReference type="NCBI Taxonomy" id="589385"/>
    <lineage>
        <taxon>Bacteria</taxon>
        <taxon>Bacillati</taxon>
        <taxon>Actinomycetota</taxon>
        <taxon>Actinomycetes</taxon>
        <taxon>Pseudonocardiales</taxon>
        <taxon>Pseudonocardiaceae</taxon>
        <taxon>Amycolatopsis</taxon>
    </lineage>
</organism>
<dbReference type="Gene3D" id="2.40.10.10">
    <property type="entry name" value="Trypsin-like serine proteases"/>
    <property type="match status" value="2"/>
</dbReference>
<dbReference type="Proteomes" id="UP000199515">
    <property type="component" value="Unassembled WGS sequence"/>
</dbReference>
<keyword evidence="1" id="KW-0812">Transmembrane</keyword>